<feature type="transmembrane region" description="Helical" evidence="6">
    <location>
        <begin position="59"/>
        <end position="92"/>
    </location>
</feature>
<organism evidence="7 8">
    <name type="scientific">Novipirellula caenicola</name>
    <dbReference type="NCBI Taxonomy" id="1536901"/>
    <lineage>
        <taxon>Bacteria</taxon>
        <taxon>Pseudomonadati</taxon>
        <taxon>Planctomycetota</taxon>
        <taxon>Planctomycetia</taxon>
        <taxon>Pirellulales</taxon>
        <taxon>Pirellulaceae</taxon>
        <taxon>Novipirellula</taxon>
    </lineage>
</organism>
<comment type="subcellular location">
    <subcellularLocation>
        <location evidence="1">Membrane</location>
        <topology evidence="1">Multi-pass membrane protein</topology>
    </subcellularLocation>
</comment>
<dbReference type="PANTHER" id="PTHR21716">
    <property type="entry name" value="TRANSMEMBRANE PROTEIN"/>
    <property type="match status" value="1"/>
</dbReference>
<gene>
    <name evidence="7" type="ORF">Rcae01_04052</name>
</gene>
<keyword evidence="3 6" id="KW-0812">Transmembrane</keyword>
<sequence length="425" mass="45586">MPDMPSSDTNHASVAADRHRIDRPANHVTSNDSGATKQVVAAPRSATWLLEGTETDQKLLLALVALIAVTLVCGTLFVASSLFVPIVIATLAYLSLRPIAARMCHWGLSQTIASGLLILGIFVTLGVVAGMLYSPAQTWIASTPESISKIKANFAAIEEPLTVLDRAEEELDKAAPTADKEPTVEVSVKKPRILDRSVLINKTGRFLAFIAAVAVLTFFMLSSGDDLLNRVLNVMPDEHSRHELLEKIGDIQESVGKYLAQITFINVGLGVVVSLVMWAIGMPTPVLWGVLATLFNFIPYVGALAATAFVFMAAASTFDSLLRPVLTAAAFWSITAIEGQFITPSILGKTLRVGPVIVLIAVAFWGFLWGIPGIFVAVPLLIVQRKIFASFPLTFPLAAVLGEDACRVGQECDPIQEDKPIAETA</sequence>
<evidence type="ECO:0000313" key="8">
    <source>
        <dbReference type="Proteomes" id="UP001416858"/>
    </source>
</evidence>
<feature type="transmembrane region" description="Helical" evidence="6">
    <location>
        <begin position="325"/>
        <end position="347"/>
    </location>
</feature>
<accession>A0ABP9VVE4</accession>
<dbReference type="Pfam" id="PF01594">
    <property type="entry name" value="AI-2E_transport"/>
    <property type="match status" value="1"/>
</dbReference>
<evidence type="ECO:0000256" key="3">
    <source>
        <dbReference type="ARBA" id="ARBA00022692"/>
    </source>
</evidence>
<feature type="transmembrane region" description="Helical" evidence="6">
    <location>
        <begin position="112"/>
        <end position="133"/>
    </location>
</feature>
<comment type="caution">
    <text evidence="7">The sequence shown here is derived from an EMBL/GenBank/DDBJ whole genome shotgun (WGS) entry which is preliminary data.</text>
</comment>
<reference evidence="7 8" key="1">
    <citation type="submission" date="2024-02" db="EMBL/GenBank/DDBJ databases">
        <title>Rhodopirellula caenicola NBRC 110016.</title>
        <authorList>
            <person name="Ichikawa N."/>
            <person name="Katano-Makiyama Y."/>
            <person name="Hidaka K."/>
        </authorList>
    </citation>
    <scope>NUCLEOTIDE SEQUENCE [LARGE SCALE GENOMIC DNA]</scope>
    <source>
        <strain evidence="7 8">NBRC 110016</strain>
    </source>
</reference>
<dbReference type="Proteomes" id="UP001416858">
    <property type="component" value="Unassembled WGS sequence"/>
</dbReference>
<feature type="transmembrane region" description="Helical" evidence="6">
    <location>
        <begin position="353"/>
        <end position="383"/>
    </location>
</feature>
<keyword evidence="5 6" id="KW-0472">Membrane</keyword>
<evidence type="ECO:0000313" key="7">
    <source>
        <dbReference type="EMBL" id="GAA5508585.1"/>
    </source>
</evidence>
<comment type="similarity">
    <text evidence="2">Belongs to the autoinducer-2 exporter (AI-2E) (TC 2.A.86) family.</text>
</comment>
<proteinExistence type="inferred from homology"/>
<dbReference type="PANTHER" id="PTHR21716:SF16">
    <property type="entry name" value="BLL1467 PROTEIN"/>
    <property type="match status" value="1"/>
</dbReference>
<feature type="transmembrane region" description="Helical" evidence="6">
    <location>
        <begin position="258"/>
        <end position="280"/>
    </location>
</feature>
<keyword evidence="4 6" id="KW-1133">Transmembrane helix</keyword>
<feature type="transmembrane region" description="Helical" evidence="6">
    <location>
        <begin position="286"/>
        <end position="313"/>
    </location>
</feature>
<protein>
    <recommendedName>
        <fullName evidence="9">AI-2 transport protein TqsA</fullName>
    </recommendedName>
</protein>
<dbReference type="RefSeq" id="WP_345685362.1">
    <property type="nucleotide sequence ID" value="NZ_BAABRO010000010.1"/>
</dbReference>
<evidence type="ECO:0000256" key="2">
    <source>
        <dbReference type="ARBA" id="ARBA00009773"/>
    </source>
</evidence>
<evidence type="ECO:0008006" key="9">
    <source>
        <dbReference type="Google" id="ProtNLM"/>
    </source>
</evidence>
<dbReference type="EMBL" id="BAABRO010000010">
    <property type="protein sequence ID" value="GAA5508585.1"/>
    <property type="molecule type" value="Genomic_DNA"/>
</dbReference>
<evidence type="ECO:0000256" key="4">
    <source>
        <dbReference type="ARBA" id="ARBA00022989"/>
    </source>
</evidence>
<dbReference type="InterPro" id="IPR002549">
    <property type="entry name" value="AI-2E-like"/>
</dbReference>
<evidence type="ECO:0000256" key="6">
    <source>
        <dbReference type="SAM" id="Phobius"/>
    </source>
</evidence>
<keyword evidence="8" id="KW-1185">Reference proteome</keyword>
<name>A0ABP9VVE4_9BACT</name>
<feature type="transmembrane region" description="Helical" evidence="6">
    <location>
        <begin position="204"/>
        <end position="221"/>
    </location>
</feature>
<evidence type="ECO:0000256" key="5">
    <source>
        <dbReference type="ARBA" id="ARBA00023136"/>
    </source>
</evidence>
<evidence type="ECO:0000256" key="1">
    <source>
        <dbReference type="ARBA" id="ARBA00004141"/>
    </source>
</evidence>